<proteinExistence type="predicted"/>
<name>A0ABP6ZKV2_9ACTN</name>
<keyword evidence="1" id="KW-0732">Signal</keyword>
<evidence type="ECO:0008006" key="4">
    <source>
        <dbReference type="Google" id="ProtNLM"/>
    </source>
</evidence>
<dbReference type="NCBIfam" id="TIGR02913">
    <property type="entry name" value="HAF_rpt"/>
    <property type="match status" value="2"/>
</dbReference>
<organism evidence="2 3">
    <name type="scientific">Nonomuraea rosea</name>
    <dbReference type="NCBI Taxonomy" id="638574"/>
    <lineage>
        <taxon>Bacteria</taxon>
        <taxon>Bacillati</taxon>
        <taxon>Actinomycetota</taxon>
        <taxon>Actinomycetes</taxon>
        <taxon>Streptosporangiales</taxon>
        <taxon>Streptosporangiaceae</taxon>
        <taxon>Nonomuraea</taxon>
    </lineage>
</organism>
<reference evidence="3" key="1">
    <citation type="journal article" date="2019" name="Int. J. Syst. Evol. Microbiol.">
        <title>The Global Catalogue of Microorganisms (GCM) 10K type strain sequencing project: providing services to taxonomists for standard genome sequencing and annotation.</title>
        <authorList>
            <consortium name="The Broad Institute Genomics Platform"/>
            <consortium name="The Broad Institute Genome Sequencing Center for Infectious Disease"/>
            <person name="Wu L."/>
            <person name="Ma J."/>
        </authorList>
    </citation>
    <scope>NUCLEOTIDE SEQUENCE [LARGE SCALE GENOMIC DNA]</scope>
    <source>
        <strain evidence="3">JCM 17326</strain>
    </source>
</reference>
<keyword evidence="3" id="KW-1185">Reference proteome</keyword>
<dbReference type="InterPro" id="IPR014262">
    <property type="entry name" value="HAF_rpt"/>
</dbReference>
<feature type="chain" id="PRO_5045869746" description="HAF repeat-containing protein" evidence="1">
    <location>
        <begin position="26"/>
        <end position="357"/>
    </location>
</feature>
<evidence type="ECO:0000313" key="2">
    <source>
        <dbReference type="EMBL" id="GAA3613080.1"/>
    </source>
</evidence>
<dbReference type="Proteomes" id="UP001500630">
    <property type="component" value="Unassembled WGS sequence"/>
</dbReference>
<feature type="signal peptide" evidence="1">
    <location>
        <begin position="1"/>
        <end position="25"/>
    </location>
</feature>
<evidence type="ECO:0000313" key="3">
    <source>
        <dbReference type="Proteomes" id="UP001500630"/>
    </source>
</evidence>
<dbReference type="EMBL" id="BAABDQ010000049">
    <property type="protein sequence ID" value="GAA3613080.1"/>
    <property type="molecule type" value="Genomic_DNA"/>
</dbReference>
<accession>A0ABP6ZKV2</accession>
<evidence type="ECO:0000256" key="1">
    <source>
        <dbReference type="SAM" id="SignalP"/>
    </source>
</evidence>
<comment type="caution">
    <text evidence="2">The sequence shown here is derived from an EMBL/GenBank/DDBJ whole genome shotgun (WGS) entry which is preliminary data.</text>
</comment>
<protein>
    <recommendedName>
        <fullName evidence="4">HAF repeat-containing protein</fullName>
    </recommendedName>
</protein>
<gene>
    <name evidence="2" type="ORF">GCM10022419_117660</name>
</gene>
<sequence>MFMGSTRTNLTILASILLMAGQAAGAGPAAADGCLATTDQWEVTDLGVTGSALDINDLGQIAGSSVSATGEQRATVWDGAQVIDLGSLGGGRAYAGALDEDGNVVGSSYTATEKGHAFHWRAGTMTDLGTFGRIPTLVHDVSAGVIVGEYRYLLPNGTARYQAFRIRDGVRTDLAAVSGSYAAAVNPAGQIAGTQRRLEPPGPASQRTHRAFLWEDGAITELGTLGGQWSQAEGINGDGHIVGQAALGADGVLAGGYIWSAEEGMRRLPDAGGLAAPKAVNDDDVIAGTYTCTGAGTAAHAAVWTGPGAAPALLPDPATGTATMANAVNAQGEITGWAEAPNGSRRALVWRPAPGSS</sequence>